<dbReference type="Gene3D" id="2.30.30.40">
    <property type="entry name" value="SH3 Domains"/>
    <property type="match status" value="1"/>
</dbReference>
<dbReference type="RefSeq" id="WP_104713704.1">
    <property type="nucleotide sequence ID" value="NZ_PTRA01000001.1"/>
</dbReference>
<keyword evidence="4" id="KW-1185">Reference proteome</keyword>
<evidence type="ECO:0000256" key="1">
    <source>
        <dbReference type="SAM" id="SignalP"/>
    </source>
</evidence>
<evidence type="ECO:0000313" key="4">
    <source>
        <dbReference type="Proteomes" id="UP000239590"/>
    </source>
</evidence>
<dbReference type="PROSITE" id="PS51781">
    <property type="entry name" value="SH3B"/>
    <property type="match status" value="1"/>
</dbReference>
<feature type="chain" id="PRO_5015454329" evidence="1">
    <location>
        <begin position="20"/>
        <end position="155"/>
    </location>
</feature>
<dbReference type="Proteomes" id="UP000239590">
    <property type="component" value="Unassembled WGS sequence"/>
</dbReference>
<evidence type="ECO:0000259" key="2">
    <source>
        <dbReference type="PROSITE" id="PS51781"/>
    </source>
</evidence>
<accession>A0A2S7ITA2</accession>
<dbReference type="SMART" id="SM00287">
    <property type="entry name" value="SH3b"/>
    <property type="match status" value="1"/>
</dbReference>
<sequence>MKKYLLHLILFVCSLTTFGQSYKYASANLNLRSGPDSFYPVLAIIPAGTSVEMAENCDCSWIKVHYQGNIGFVSLKYLTNQPLVNKQAPTTSKVRGKVSSNKKYYTNSSGERVQSPTYYHSLPIGATALCRDGTYSFSRSRRGTCSHHGGVAKWL</sequence>
<dbReference type="InterPro" id="IPR022236">
    <property type="entry name" value="DUF3761"/>
</dbReference>
<comment type="caution">
    <text evidence="3">The sequence shown here is derived from an EMBL/GenBank/DDBJ whole genome shotgun (WGS) entry which is preliminary data.</text>
</comment>
<dbReference type="EMBL" id="PTRA01000001">
    <property type="protein sequence ID" value="PQA60909.1"/>
    <property type="molecule type" value="Genomic_DNA"/>
</dbReference>
<feature type="signal peptide" evidence="1">
    <location>
        <begin position="1"/>
        <end position="19"/>
    </location>
</feature>
<dbReference type="AlphaFoldDB" id="A0A2S7ITA2"/>
<reference evidence="4" key="1">
    <citation type="submission" date="2018-02" db="EMBL/GenBank/DDBJ databases">
        <title>Genome sequencing of Solimonas sp. HR-BB.</title>
        <authorList>
            <person name="Lee Y."/>
            <person name="Jeon C.O."/>
        </authorList>
    </citation>
    <scope>NUCLEOTIDE SEQUENCE [LARGE SCALE GENOMIC DNA]</scope>
    <source>
        <strain evidence="4">HR-U</strain>
    </source>
</reference>
<evidence type="ECO:0000313" key="3">
    <source>
        <dbReference type="EMBL" id="PQA60909.1"/>
    </source>
</evidence>
<proteinExistence type="predicted"/>
<gene>
    <name evidence="3" type="ORF">C5O19_15245</name>
</gene>
<dbReference type="InterPro" id="IPR003646">
    <property type="entry name" value="SH3-like_bac-type"/>
</dbReference>
<dbReference type="Pfam" id="PF12587">
    <property type="entry name" value="DUF3761"/>
    <property type="match status" value="1"/>
</dbReference>
<keyword evidence="1" id="KW-0732">Signal</keyword>
<protein>
    <submittedName>
        <fullName evidence="3">Peptide-binding protein</fullName>
    </submittedName>
</protein>
<organism evidence="3 4">
    <name type="scientific">Siphonobacter curvatus</name>
    <dbReference type="NCBI Taxonomy" id="2094562"/>
    <lineage>
        <taxon>Bacteria</taxon>
        <taxon>Pseudomonadati</taxon>
        <taxon>Bacteroidota</taxon>
        <taxon>Cytophagia</taxon>
        <taxon>Cytophagales</taxon>
        <taxon>Cytophagaceae</taxon>
        <taxon>Siphonobacter</taxon>
    </lineage>
</organism>
<dbReference type="OrthoDB" id="948340at2"/>
<feature type="domain" description="SH3b" evidence="2">
    <location>
        <begin position="19"/>
        <end position="82"/>
    </location>
</feature>
<name>A0A2S7ITA2_9BACT</name>